<dbReference type="AlphaFoldDB" id="A0A8H8P7G5"/>
<dbReference type="InterPro" id="IPR029058">
    <property type="entry name" value="AB_hydrolase_fold"/>
</dbReference>
<proteinExistence type="predicted"/>
<evidence type="ECO:0000313" key="2">
    <source>
        <dbReference type="EMBL" id="QRW25251.1"/>
    </source>
</evidence>
<dbReference type="GeneID" id="67029479"/>
<keyword evidence="2" id="KW-0012">Acyltransferase</keyword>
<feature type="region of interest" description="Disordered" evidence="1">
    <location>
        <begin position="612"/>
        <end position="659"/>
    </location>
</feature>
<dbReference type="PANTHER" id="PTHR11440">
    <property type="entry name" value="LECITHIN-CHOLESTEROL ACYLTRANSFERASE-RELATED"/>
    <property type="match status" value="1"/>
</dbReference>
<dbReference type="KEGG" id="rsx:RhiXN_07200"/>
<sequence length="928" mass="103101">MAVIVVASVRRRTFHSTLIYSHLGANSHPAFALRKDQTSGLGQKRNKALHYGDGTFIDVIEAIGRFEYFASVSHCIQQRSRSESQRMATQNKQYDELFHCWAGQGPMRFGGFPSFILENMLTPVTISVHPKDRNGGPSESSARSTPNFIYQSLGLPLVAKTQAFKPSKTRNRINYLRDSNPAQDDDKVVVSADTITKLQKHKYQSARKKLDEWFIGKRRVLFPLGLALGVLASFFLLSPLPPNLAVLLEEYDLTSLSLPGLEFEWDQIAQSISKSTPGNLWAESKDFRVGTELKEQGLEASHPVILIPGIVSTGLESWTTSPEYRSYFRKRLWGTTTMVRAVLTDRDRWIAALMLDPDTGLDPPGIKVRAAQGLDAASTFMPGKGFALPLKAAFLPRGVALRILDLIIENLAVINYDTNNLYMAAYDWRLSYYNLEVRDGYFSRLKAQVETFKKRQGKKVVLVSHSMGGTVVMVGRTTQIRSALVTHWPVTDLFLDVVFVRECATLSCVYYPNDLYHSLKWVEAPSYGNGGPNWVEDHIEAFVNVAGTLLGVPKAMAAFVSGEMRDTVEVNPAGAYVLEKFFSRKERARLFRSWAGSASMWIKGGDAVWGTPAPFASSAGPTPTTNQTQTQTQAQAETEPAPTYGAPDDPPNASPEDSHARFFNFRASPPAEHVQSGPGIPGNLSAEQAGNWLLGNVEEKWQKMMALNYSYGFERDPEQLAKNDDDHTKFSNPLEVRLPNAPSMRVYCLYGHGKPTERSYWYAASEFEHEGSENATLEEECAAEFDETRVNSSCVTQKTPLNMPLSRRNFIDVAVHNDTGIPKVKNGVKIGEGDGTVALLSLGAMCVEGWKAGTRWNPHGVRVVTQEMAHKPEPFDPRGGQTTSDHIDILGSEALNLAVLRIAAGRGEDVEERFVSNIQDYAKKIRWE</sequence>
<accession>A0A8H8P7G5</accession>
<feature type="compositionally biased region" description="Low complexity" evidence="1">
    <location>
        <begin position="621"/>
        <end position="643"/>
    </location>
</feature>
<dbReference type="InterPro" id="IPR003386">
    <property type="entry name" value="LACT/PDAT_acylTrfase"/>
</dbReference>
<name>A0A8H8P7G5_9AGAM</name>
<dbReference type="GO" id="GO:0008374">
    <property type="term" value="F:O-acyltransferase activity"/>
    <property type="evidence" value="ECO:0007669"/>
    <property type="project" value="InterPro"/>
</dbReference>
<evidence type="ECO:0000256" key="1">
    <source>
        <dbReference type="SAM" id="MobiDB-lite"/>
    </source>
</evidence>
<dbReference type="Proteomes" id="UP000650533">
    <property type="component" value="Chromosome 13"/>
</dbReference>
<dbReference type="Pfam" id="PF02450">
    <property type="entry name" value="LCAT"/>
    <property type="match status" value="1"/>
</dbReference>
<dbReference type="RefSeq" id="XP_043185488.1">
    <property type="nucleotide sequence ID" value="XM_043327016.1"/>
</dbReference>
<gene>
    <name evidence="2" type="ORF">RhiXN_07200</name>
</gene>
<protein>
    <submittedName>
        <fullName evidence="2">Phospholipid: diacylglycerol acyltransferase</fullName>
    </submittedName>
</protein>
<dbReference type="EMBL" id="CP059670">
    <property type="protein sequence ID" value="QRW25251.1"/>
    <property type="molecule type" value="Genomic_DNA"/>
</dbReference>
<keyword evidence="2" id="KW-0808">Transferase</keyword>
<evidence type="ECO:0000313" key="3">
    <source>
        <dbReference type="Proteomes" id="UP000650533"/>
    </source>
</evidence>
<dbReference type="GO" id="GO:0006629">
    <property type="term" value="P:lipid metabolic process"/>
    <property type="evidence" value="ECO:0007669"/>
    <property type="project" value="InterPro"/>
</dbReference>
<reference evidence="2" key="1">
    <citation type="submission" date="2020-05" db="EMBL/GenBank/DDBJ databases">
        <title>Evolutionary and genomic comparisons of hybrid uninucleate and nonhybrid Rhizoctonia fungi.</title>
        <authorList>
            <person name="Li C."/>
            <person name="Chen X."/>
        </authorList>
    </citation>
    <scope>NUCLEOTIDE SEQUENCE</scope>
    <source>
        <strain evidence="2">AG-1 IA</strain>
    </source>
</reference>
<dbReference type="SUPFAM" id="SSF53474">
    <property type="entry name" value="alpha/beta-Hydrolases"/>
    <property type="match status" value="1"/>
</dbReference>
<organism evidence="2 3">
    <name type="scientific">Rhizoctonia solani</name>
    <dbReference type="NCBI Taxonomy" id="456999"/>
    <lineage>
        <taxon>Eukaryota</taxon>
        <taxon>Fungi</taxon>
        <taxon>Dikarya</taxon>
        <taxon>Basidiomycota</taxon>
        <taxon>Agaricomycotina</taxon>
        <taxon>Agaricomycetes</taxon>
        <taxon>Cantharellales</taxon>
        <taxon>Ceratobasidiaceae</taxon>
        <taxon>Rhizoctonia</taxon>
    </lineage>
</organism>
<dbReference type="Gene3D" id="3.40.50.1820">
    <property type="entry name" value="alpha/beta hydrolase"/>
    <property type="match status" value="1"/>
</dbReference>